<keyword evidence="2" id="KW-1185">Reference proteome</keyword>
<organism evidence="1 2">
    <name type="scientific">Clohesyomyces aquaticus</name>
    <dbReference type="NCBI Taxonomy" id="1231657"/>
    <lineage>
        <taxon>Eukaryota</taxon>
        <taxon>Fungi</taxon>
        <taxon>Dikarya</taxon>
        <taxon>Ascomycota</taxon>
        <taxon>Pezizomycotina</taxon>
        <taxon>Dothideomycetes</taxon>
        <taxon>Pleosporomycetidae</taxon>
        <taxon>Pleosporales</taxon>
        <taxon>Lindgomycetaceae</taxon>
        <taxon>Clohesyomyces</taxon>
    </lineage>
</organism>
<comment type="caution">
    <text evidence="1">The sequence shown here is derived from an EMBL/GenBank/DDBJ whole genome shotgun (WGS) entry which is preliminary data.</text>
</comment>
<dbReference type="Proteomes" id="UP000193144">
    <property type="component" value="Unassembled WGS sequence"/>
</dbReference>
<sequence length="160" mass="18254">MDTLSPDILDIILSYAVMPDPNQGRYETLRAIRLVCHGFKESEATEDRFAEAEVTRDFYLECALRLTAAHDKCVAWAKRYGAKFAPDKYQLMHFTRRRGQREDLASTVRIAGDEAELCTKSIRILGIWVDPKLQWKEHTQKAAQNGESLFNAMARITAST</sequence>
<reference evidence="1 2" key="1">
    <citation type="submission" date="2016-07" db="EMBL/GenBank/DDBJ databases">
        <title>Pervasive Adenine N6-methylation of Active Genes in Fungi.</title>
        <authorList>
            <consortium name="DOE Joint Genome Institute"/>
            <person name="Mondo S.J."/>
            <person name="Dannebaum R.O."/>
            <person name="Kuo R.C."/>
            <person name="Labutti K."/>
            <person name="Haridas S."/>
            <person name="Kuo A."/>
            <person name="Salamov A."/>
            <person name="Ahrendt S.R."/>
            <person name="Lipzen A."/>
            <person name="Sullivan W."/>
            <person name="Andreopoulos W.B."/>
            <person name="Clum A."/>
            <person name="Lindquist E."/>
            <person name="Daum C."/>
            <person name="Ramamoorthy G.K."/>
            <person name="Gryganskyi A."/>
            <person name="Culley D."/>
            <person name="Magnuson J.K."/>
            <person name="James T.Y."/>
            <person name="O'Malley M.A."/>
            <person name="Stajich J.E."/>
            <person name="Spatafora J.W."/>
            <person name="Visel A."/>
            <person name="Grigoriev I.V."/>
        </authorList>
    </citation>
    <scope>NUCLEOTIDE SEQUENCE [LARGE SCALE GENOMIC DNA]</scope>
    <source>
        <strain evidence="1 2">CBS 115471</strain>
    </source>
</reference>
<dbReference type="AlphaFoldDB" id="A0A1Y2A7J2"/>
<protein>
    <submittedName>
        <fullName evidence="1">Uncharacterized protein</fullName>
    </submittedName>
</protein>
<accession>A0A1Y2A7J2</accession>
<name>A0A1Y2A7J2_9PLEO</name>
<proteinExistence type="predicted"/>
<gene>
    <name evidence="1" type="ORF">BCR34DRAFT_596108</name>
</gene>
<dbReference type="STRING" id="1231657.A0A1Y2A7J2"/>
<evidence type="ECO:0000313" key="2">
    <source>
        <dbReference type="Proteomes" id="UP000193144"/>
    </source>
</evidence>
<dbReference type="EMBL" id="MCFA01000006">
    <property type="protein sequence ID" value="ORY18516.1"/>
    <property type="molecule type" value="Genomic_DNA"/>
</dbReference>
<dbReference type="OrthoDB" id="3261222at2759"/>
<evidence type="ECO:0000313" key="1">
    <source>
        <dbReference type="EMBL" id="ORY18516.1"/>
    </source>
</evidence>